<reference evidence="2 3" key="1">
    <citation type="submission" date="2018-03" db="EMBL/GenBank/DDBJ databases">
        <title>Genomic Encyclopedia of Archaeal and Bacterial Type Strains, Phase II (KMG-II): from individual species to whole genera.</title>
        <authorList>
            <person name="Goeker M."/>
        </authorList>
    </citation>
    <scope>NUCLEOTIDE SEQUENCE [LARGE SCALE GENOMIC DNA]</scope>
    <source>
        <strain evidence="2 3">DSM 44720</strain>
    </source>
</reference>
<dbReference type="Proteomes" id="UP000239494">
    <property type="component" value="Unassembled WGS sequence"/>
</dbReference>
<sequence>MRSNLENRYRRLLRVLPRWYRDEREEEMVGLFLADRTDDLDLEHGRPGWGETGATLALAVRTRLAASAAPDRAVVLGDVVRLVAMVGLLVQLSYAFRWFGQALTSTAVESPGAPAVPVAVNLVLVGGPLAMFTGHRTLAKVLAVLTALYGVVVVPLTDGPVAFLGLLWQVPMWATAAALLVGFHRDAPAPAGRPWLWACVPAAVVAADFGALTSSSAVVVFLSATAGELVPLVVIAAGAVRLVRGGSVAWTFALAVWSVLLLPVELWYLTLYLSYPSGTALTVFLAVRTAVLVVVAAALVVAGLRGLRRPPLPVTP</sequence>
<proteinExistence type="predicted"/>
<protein>
    <submittedName>
        <fullName evidence="2">Uncharacterized protein</fullName>
    </submittedName>
</protein>
<comment type="caution">
    <text evidence="2">The sequence shown here is derived from an EMBL/GenBank/DDBJ whole genome shotgun (WGS) entry which is preliminary data.</text>
</comment>
<evidence type="ECO:0000256" key="1">
    <source>
        <dbReference type="SAM" id="Phobius"/>
    </source>
</evidence>
<dbReference type="AlphaFoldDB" id="A0A2T0SMU7"/>
<feature type="transmembrane region" description="Helical" evidence="1">
    <location>
        <begin position="162"/>
        <end position="183"/>
    </location>
</feature>
<evidence type="ECO:0000313" key="3">
    <source>
        <dbReference type="Proteomes" id="UP000239494"/>
    </source>
</evidence>
<dbReference type="RefSeq" id="WP_106194076.1">
    <property type="nucleotide sequence ID" value="NZ_PVTF01000015.1"/>
</dbReference>
<dbReference type="EMBL" id="PVTF01000015">
    <property type="protein sequence ID" value="PRY34739.1"/>
    <property type="molecule type" value="Genomic_DNA"/>
</dbReference>
<gene>
    <name evidence="2" type="ORF">CLV43_11515</name>
</gene>
<feature type="transmembrane region" description="Helical" evidence="1">
    <location>
        <begin position="281"/>
        <end position="304"/>
    </location>
</feature>
<feature type="transmembrane region" description="Helical" evidence="1">
    <location>
        <begin position="247"/>
        <end position="269"/>
    </location>
</feature>
<keyword evidence="1" id="KW-1133">Transmembrane helix</keyword>
<accession>A0A2T0SMU7</accession>
<feature type="transmembrane region" description="Helical" evidence="1">
    <location>
        <begin position="195"/>
        <end position="212"/>
    </location>
</feature>
<keyword evidence="3" id="KW-1185">Reference proteome</keyword>
<feature type="transmembrane region" description="Helical" evidence="1">
    <location>
        <begin position="79"/>
        <end position="100"/>
    </location>
</feature>
<feature type="transmembrane region" description="Helical" evidence="1">
    <location>
        <begin position="138"/>
        <end position="156"/>
    </location>
</feature>
<keyword evidence="1" id="KW-0472">Membrane</keyword>
<feature type="transmembrane region" description="Helical" evidence="1">
    <location>
        <begin position="112"/>
        <end position="131"/>
    </location>
</feature>
<organism evidence="2 3">
    <name type="scientific">Umezawaea tangerina</name>
    <dbReference type="NCBI Taxonomy" id="84725"/>
    <lineage>
        <taxon>Bacteria</taxon>
        <taxon>Bacillati</taxon>
        <taxon>Actinomycetota</taxon>
        <taxon>Actinomycetes</taxon>
        <taxon>Pseudonocardiales</taxon>
        <taxon>Pseudonocardiaceae</taxon>
        <taxon>Umezawaea</taxon>
    </lineage>
</organism>
<dbReference type="OrthoDB" id="5198790at2"/>
<evidence type="ECO:0000313" key="2">
    <source>
        <dbReference type="EMBL" id="PRY34739.1"/>
    </source>
</evidence>
<name>A0A2T0SMU7_9PSEU</name>
<keyword evidence="1" id="KW-0812">Transmembrane</keyword>
<feature type="transmembrane region" description="Helical" evidence="1">
    <location>
        <begin position="218"/>
        <end position="240"/>
    </location>
</feature>